<feature type="coiled-coil region" evidence="1">
    <location>
        <begin position="109"/>
        <end position="136"/>
    </location>
</feature>
<protein>
    <submittedName>
        <fullName evidence="3">Glycerophosphodiester phosphodiesterase</fullName>
    </submittedName>
</protein>
<evidence type="ECO:0000313" key="4">
    <source>
        <dbReference type="Proteomes" id="UP001198983"/>
    </source>
</evidence>
<dbReference type="EMBL" id="CP081135">
    <property type="protein sequence ID" value="UEL47025.1"/>
    <property type="molecule type" value="Genomic_DNA"/>
</dbReference>
<accession>A0AAX2ZF87</accession>
<organism evidence="3 4">
    <name type="scientific">Terrisporobacter hibernicus</name>
    <dbReference type="NCBI Taxonomy" id="2813371"/>
    <lineage>
        <taxon>Bacteria</taxon>
        <taxon>Bacillati</taxon>
        <taxon>Bacillota</taxon>
        <taxon>Clostridia</taxon>
        <taxon>Peptostreptococcales</taxon>
        <taxon>Peptostreptococcaceae</taxon>
        <taxon>Terrisporobacter</taxon>
    </lineage>
</organism>
<feature type="domain" description="GP-PDE" evidence="2">
    <location>
        <begin position="1"/>
        <end position="243"/>
    </location>
</feature>
<dbReference type="AlphaFoldDB" id="A0AAX2ZF87"/>
<dbReference type="Proteomes" id="UP001198983">
    <property type="component" value="Chromosome"/>
</dbReference>
<dbReference type="InterPro" id="IPR017946">
    <property type="entry name" value="PLC-like_Pdiesterase_TIM-brl"/>
</dbReference>
<evidence type="ECO:0000313" key="3">
    <source>
        <dbReference type="EMBL" id="UEL47025.1"/>
    </source>
</evidence>
<dbReference type="PANTHER" id="PTHR46211">
    <property type="entry name" value="GLYCEROPHOSPHORYL DIESTER PHOSPHODIESTERASE"/>
    <property type="match status" value="1"/>
</dbReference>
<evidence type="ECO:0000256" key="1">
    <source>
        <dbReference type="SAM" id="Coils"/>
    </source>
</evidence>
<keyword evidence="4" id="KW-1185">Reference proteome</keyword>
<name>A0AAX2ZF87_9FIRM</name>
<dbReference type="GO" id="GO:0008081">
    <property type="term" value="F:phosphoric diester hydrolase activity"/>
    <property type="evidence" value="ECO:0007669"/>
    <property type="project" value="InterPro"/>
</dbReference>
<dbReference type="KEGG" id="tem:JW646_15490"/>
<reference evidence="3 4" key="1">
    <citation type="journal article" date="2023" name="Int. J. Syst. Evol. Microbiol.">
        <title>Terrisporobacter hibernicus sp. nov., isolated from bovine faeces in Northern Ireland.</title>
        <authorList>
            <person name="Mitchell M."/>
            <person name="Nguyen S.V."/>
            <person name="Connor M."/>
            <person name="Fairley D.J."/>
            <person name="Donoghue O."/>
            <person name="Marshall H."/>
            <person name="Koolman L."/>
            <person name="McMullan G."/>
            <person name="Schaffer K.E."/>
            <person name="McGrath J.W."/>
            <person name="Fanning S."/>
        </authorList>
    </citation>
    <scope>NUCLEOTIDE SEQUENCE [LARGE SCALE GENOMIC DNA]</scope>
    <source>
        <strain evidence="3 4">MCA3</strain>
    </source>
</reference>
<dbReference type="Gene3D" id="3.20.20.190">
    <property type="entry name" value="Phosphatidylinositol (PI) phosphodiesterase"/>
    <property type="match status" value="1"/>
</dbReference>
<dbReference type="Pfam" id="PF03009">
    <property type="entry name" value="GDPD"/>
    <property type="match status" value="1"/>
</dbReference>
<proteinExistence type="predicted"/>
<keyword evidence="1" id="KW-0175">Coiled coil</keyword>
<dbReference type="SUPFAM" id="SSF51695">
    <property type="entry name" value="PLC-like phosphodiesterases"/>
    <property type="match status" value="1"/>
</dbReference>
<gene>
    <name evidence="3" type="ORF">JW646_15490</name>
</gene>
<dbReference type="GO" id="GO:0006629">
    <property type="term" value="P:lipid metabolic process"/>
    <property type="evidence" value="ECO:0007669"/>
    <property type="project" value="InterPro"/>
</dbReference>
<dbReference type="PANTHER" id="PTHR46211:SF1">
    <property type="entry name" value="GLYCEROPHOSPHODIESTER PHOSPHODIESTERASE, CYTOPLASMIC"/>
    <property type="match status" value="1"/>
</dbReference>
<dbReference type="InterPro" id="IPR030395">
    <property type="entry name" value="GP_PDE_dom"/>
</dbReference>
<dbReference type="PROSITE" id="PS51704">
    <property type="entry name" value="GP_PDE"/>
    <property type="match status" value="1"/>
</dbReference>
<dbReference type="RefSeq" id="WP_148556389.1">
    <property type="nucleotide sequence ID" value="NZ_CP081135.1"/>
</dbReference>
<sequence>MKIIAHRGLSGFYPENTMLAFKKCLNLNIYGIELDVQKTKDNHLVVIHDEKVDRAFNGTGYVKDMTLKELQSLNSNFKNYENNKDCKIPTLKEVLILFKPTNFIINIELKNNKVKYRNLEENVINLVKDLKMEKRVIISSFRMKSLHSVKSLCPKISRSYLISERFYKYRLKSMIFSKAIKNKSTYISSSYSITDKYFINKCHRRDLQILCYTVNTVEEYEKLLKLKVDGIFTDFPNIISSINKQI</sequence>
<evidence type="ECO:0000259" key="2">
    <source>
        <dbReference type="PROSITE" id="PS51704"/>
    </source>
</evidence>